<dbReference type="EMBL" id="VULZ01000003">
    <property type="protein sequence ID" value="MSS14242.1"/>
    <property type="molecule type" value="Genomic_DNA"/>
</dbReference>
<feature type="compositionally biased region" description="Basic and acidic residues" evidence="1">
    <location>
        <begin position="398"/>
        <end position="410"/>
    </location>
</feature>
<accession>A0A6L5X781</accession>
<gene>
    <name evidence="3" type="ORF">FYJ35_04150</name>
</gene>
<evidence type="ECO:0000313" key="4">
    <source>
        <dbReference type="Proteomes" id="UP000481852"/>
    </source>
</evidence>
<evidence type="ECO:0000313" key="3">
    <source>
        <dbReference type="EMBL" id="MSS14242.1"/>
    </source>
</evidence>
<proteinExistence type="predicted"/>
<dbReference type="Proteomes" id="UP000481852">
    <property type="component" value="Unassembled WGS sequence"/>
</dbReference>
<keyword evidence="2" id="KW-0732">Signal</keyword>
<feature type="chain" id="PRO_5026980586" evidence="2">
    <location>
        <begin position="26"/>
        <end position="434"/>
    </location>
</feature>
<feature type="compositionally biased region" description="Low complexity" evidence="1">
    <location>
        <begin position="32"/>
        <end position="44"/>
    </location>
</feature>
<dbReference type="Pfam" id="PF14262">
    <property type="entry name" value="Cthe_2159"/>
    <property type="match status" value="1"/>
</dbReference>
<dbReference type="RefSeq" id="WP_154523631.1">
    <property type="nucleotide sequence ID" value="NZ_JAXFDQ010000006.1"/>
</dbReference>
<evidence type="ECO:0000256" key="2">
    <source>
        <dbReference type="SAM" id="SignalP"/>
    </source>
</evidence>
<name>A0A6L5X781_9FIRM</name>
<sequence>MKNKFFRVLFPAAILGLSIMLTAYAANSSNASETTTASESTVDSEASEAADTTDGEWYSDRDMEQSPDTSDAQTIEVTDGQTLSITEEGTYILQGTASDCTVLVNAPEAKVQLILDNVTVTNTSSPVIYVLDADKCFVTTAEGSENALTVSGTFTEDTENDVKTDAVIFAKSDLTLNGTGTLTISSTDNGITSKDELTVTGGTYNITASGKGLESNDSTAICDGTFTIDAKEGMESTYVRIDGGTFEISASDDGINAAANSDKNNVQVEINGGTLSIKMGAGDTDGIDSNGDLTINGGNISIECNSPFDYDGTGALNGGTVAVNGEEVTELTNQFGGGMGKEGMIPDGHGPGNQHPGDTDANSGSTDETDAESGSTDESTGKTDVGASNPGAGNQVFGRKEPGNRQKSDQDSGSTDADSESTPTVGESAGGQGI</sequence>
<feature type="region of interest" description="Disordered" evidence="1">
    <location>
        <begin position="332"/>
        <end position="434"/>
    </location>
</feature>
<feature type="region of interest" description="Disordered" evidence="1">
    <location>
        <begin position="32"/>
        <end position="74"/>
    </location>
</feature>
<evidence type="ECO:0000256" key="1">
    <source>
        <dbReference type="SAM" id="MobiDB-lite"/>
    </source>
</evidence>
<comment type="caution">
    <text evidence="3">The sequence shown here is derived from an EMBL/GenBank/DDBJ whole genome shotgun (WGS) entry which is preliminary data.</text>
</comment>
<feature type="signal peptide" evidence="2">
    <location>
        <begin position="1"/>
        <end position="25"/>
    </location>
</feature>
<keyword evidence="4" id="KW-1185">Reference proteome</keyword>
<organism evidence="3 4">
    <name type="scientific">Porcincola intestinalis</name>
    <dbReference type="NCBI Taxonomy" id="2606632"/>
    <lineage>
        <taxon>Bacteria</taxon>
        <taxon>Bacillati</taxon>
        <taxon>Bacillota</taxon>
        <taxon>Clostridia</taxon>
        <taxon>Lachnospirales</taxon>
        <taxon>Lachnospiraceae</taxon>
        <taxon>Porcincola</taxon>
    </lineage>
</organism>
<feature type="compositionally biased region" description="Polar residues" evidence="1">
    <location>
        <begin position="360"/>
        <end position="378"/>
    </location>
</feature>
<reference evidence="3 4" key="1">
    <citation type="submission" date="2019-08" db="EMBL/GenBank/DDBJ databases">
        <title>In-depth cultivation of the pig gut microbiome towards novel bacterial diversity and tailored functional studies.</title>
        <authorList>
            <person name="Wylensek D."/>
            <person name="Hitch T.C.A."/>
            <person name="Clavel T."/>
        </authorList>
    </citation>
    <scope>NUCLEOTIDE SEQUENCE [LARGE SCALE GENOMIC DNA]</scope>
    <source>
        <strain evidence="3 4">Oil+RF-744-WCA-WT-11</strain>
    </source>
</reference>
<dbReference type="InterPro" id="IPR025584">
    <property type="entry name" value="Cthe_2159"/>
</dbReference>
<dbReference type="AlphaFoldDB" id="A0A6L5X781"/>
<protein>
    <submittedName>
        <fullName evidence="3">Carbohydrate-binding domain-containing protein</fullName>
    </submittedName>
</protein>
<feature type="compositionally biased region" description="Acidic residues" evidence="1">
    <location>
        <begin position="45"/>
        <end position="54"/>
    </location>
</feature>
<feature type="compositionally biased region" description="Polar residues" evidence="1">
    <location>
        <begin position="411"/>
        <end position="425"/>
    </location>
</feature>